<comment type="caution">
    <text evidence="2">The sequence shown here is derived from an EMBL/GenBank/DDBJ whole genome shotgun (WGS) entry which is preliminary data.</text>
</comment>
<gene>
    <name evidence="2" type="ORF">JOC94_001425</name>
</gene>
<dbReference type="Proteomes" id="UP000823485">
    <property type="component" value="Unassembled WGS sequence"/>
</dbReference>
<reference evidence="2 3" key="1">
    <citation type="submission" date="2021-01" db="EMBL/GenBank/DDBJ databases">
        <title>Genomic Encyclopedia of Type Strains, Phase IV (KMG-IV): sequencing the most valuable type-strain genomes for metagenomic binning, comparative biology and taxonomic classification.</title>
        <authorList>
            <person name="Goeker M."/>
        </authorList>
    </citation>
    <scope>NUCLEOTIDE SEQUENCE [LARGE SCALE GENOMIC DNA]</scope>
    <source>
        <strain evidence="2 3">DSM 105453</strain>
    </source>
</reference>
<accession>A0ABS2R483</accession>
<sequence>MILPIDDQDQTGCSGSGSAGEQGNCRINQGNLLLDAICALEDTQEISVY</sequence>
<evidence type="ECO:0000313" key="3">
    <source>
        <dbReference type="Proteomes" id="UP000823485"/>
    </source>
</evidence>
<organism evidence="2 3">
    <name type="scientific">Siminovitchia thermophila</name>
    <dbReference type="NCBI Taxonomy" id="1245522"/>
    <lineage>
        <taxon>Bacteria</taxon>
        <taxon>Bacillati</taxon>
        <taxon>Bacillota</taxon>
        <taxon>Bacilli</taxon>
        <taxon>Bacillales</taxon>
        <taxon>Bacillaceae</taxon>
        <taxon>Siminovitchia</taxon>
    </lineage>
</organism>
<protein>
    <submittedName>
        <fullName evidence="2">Uncharacterized protein</fullName>
    </submittedName>
</protein>
<dbReference type="RefSeq" id="WP_171973787.1">
    <property type="nucleotide sequence ID" value="NZ_JAFBFH010000007.1"/>
</dbReference>
<evidence type="ECO:0000313" key="2">
    <source>
        <dbReference type="EMBL" id="MBM7714453.1"/>
    </source>
</evidence>
<evidence type="ECO:0000256" key="1">
    <source>
        <dbReference type="SAM" id="MobiDB-lite"/>
    </source>
</evidence>
<proteinExistence type="predicted"/>
<feature type="region of interest" description="Disordered" evidence="1">
    <location>
        <begin position="1"/>
        <end position="22"/>
    </location>
</feature>
<dbReference type="EMBL" id="JAFBFH010000007">
    <property type="protein sequence ID" value="MBM7714453.1"/>
    <property type="molecule type" value="Genomic_DNA"/>
</dbReference>
<keyword evidence="3" id="KW-1185">Reference proteome</keyword>
<name>A0ABS2R483_9BACI</name>